<dbReference type="Proteomes" id="UP000289738">
    <property type="component" value="Chromosome A02"/>
</dbReference>
<proteinExistence type="predicted"/>
<feature type="region of interest" description="Disordered" evidence="1">
    <location>
        <begin position="1"/>
        <end position="31"/>
    </location>
</feature>
<feature type="transmembrane region" description="Helical" evidence="2">
    <location>
        <begin position="108"/>
        <end position="129"/>
    </location>
</feature>
<keyword evidence="4" id="KW-1185">Reference proteome</keyword>
<organism evidence="3 4">
    <name type="scientific">Arachis hypogaea</name>
    <name type="common">Peanut</name>
    <dbReference type="NCBI Taxonomy" id="3818"/>
    <lineage>
        <taxon>Eukaryota</taxon>
        <taxon>Viridiplantae</taxon>
        <taxon>Streptophyta</taxon>
        <taxon>Embryophyta</taxon>
        <taxon>Tracheophyta</taxon>
        <taxon>Spermatophyta</taxon>
        <taxon>Magnoliopsida</taxon>
        <taxon>eudicotyledons</taxon>
        <taxon>Gunneridae</taxon>
        <taxon>Pentapetalae</taxon>
        <taxon>rosids</taxon>
        <taxon>fabids</taxon>
        <taxon>Fabales</taxon>
        <taxon>Fabaceae</taxon>
        <taxon>Papilionoideae</taxon>
        <taxon>50 kb inversion clade</taxon>
        <taxon>dalbergioids sensu lato</taxon>
        <taxon>Dalbergieae</taxon>
        <taxon>Pterocarpus clade</taxon>
        <taxon>Arachis</taxon>
    </lineage>
</organism>
<dbReference type="EMBL" id="SDMP01000002">
    <property type="protein sequence ID" value="RYR70851.1"/>
    <property type="molecule type" value="Genomic_DNA"/>
</dbReference>
<feature type="compositionally biased region" description="Polar residues" evidence="1">
    <location>
        <begin position="8"/>
        <end position="28"/>
    </location>
</feature>
<evidence type="ECO:0000256" key="2">
    <source>
        <dbReference type="SAM" id="Phobius"/>
    </source>
</evidence>
<accession>A0A445E5Y5</accession>
<protein>
    <submittedName>
        <fullName evidence="3">Uncharacterized protein</fullName>
    </submittedName>
</protein>
<name>A0A445E5Y5_ARAHY</name>
<evidence type="ECO:0000313" key="3">
    <source>
        <dbReference type="EMBL" id="RYR70851.1"/>
    </source>
</evidence>
<keyword evidence="2" id="KW-0812">Transmembrane</keyword>
<keyword evidence="2" id="KW-1133">Transmembrane helix</keyword>
<keyword evidence="2" id="KW-0472">Membrane</keyword>
<evidence type="ECO:0000256" key="1">
    <source>
        <dbReference type="SAM" id="MobiDB-lite"/>
    </source>
</evidence>
<reference evidence="3 4" key="1">
    <citation type="submission" date="2019-01" db="EMBL/GenBank/DDBJ databases">
        <title>Sequencing of cultivated peanut Arachis hypogaea provides insights into genome evolution and oil improvement.</title>
        <authorList>
            <person name="Chen X."/>
        </authorList>
    </citation>
    <scope>NUCLEOTIDE SEQUENCE [LARGE SCALE GENOMIC DNA]</scope>
    <source>
        <strain evidence="4">cv. Fuhuasheng</strain>
        <tissue evidence="3">Leaves</tissue>
    </source>
</reference>
<gene>
    <name evidence="3" type="ORF">Ahy_A02g005155</name>
</gene>
<evidence type="ECO:0000313" key="4">
    <source>
        <dbReference type="Proteomes" id="UP000289738"/>
    </source>
</evidence>
<comment type="caution">
    <text evidence="3">The sequence shown here is derived from an EMBL/GenBank/DDBJ whole genome shotgun (WGS) entry which is preliminary data.</text>
</comment>
<sequence>MVGGGSTAAGNSICSPSSSNWARSQSRNRSARVPEWCGYGYRPILQWSGIESNSNKPFFGYSNYNTRKKTWCKESAGIADSDRVNSRMKMNLAWRVGRLENDVRSQKFMTNLLMVAVFMMVVFLLVMCYKF</sequence>
<dbReference type="AlphaFoldDB" id="A0A445E5Y5"/>